<dbReference type="InterPro" id="IPR002492">
    <property type="entry name" value="Transposase_Tc1-like"/>
</dbReference>
<name>A0A3M7R6K0_BRAPC</name>
<feature type="region of interest" description="Disordered" evidence="1">
    <location>
        <begin position="124"/>
        <end position="150"/>
    </location>
</feature>
<organism evidence="3 4">
    <name type="scientific">Brachionus plicatilis</name>
    <name type="common">Marine rotifer</name>
    <name type="synonym">Brachionus muelleri</name>
    <dbReference type="NCBI Taxonomy" id="10195"/>
    <lineage>
        <taxon>Eukaryota</taxon>
        <taxon>Metazoa</taxon>
        <taxon>Spiralia</taxon>
        <taxon>Gnathifera</taxon>
        <taxon>Rotifera</taxon>
        <taxon>Eurotatoria</taxon>
        <taxon>Monogononta</taxon>
        <taxon>Pseudotrocha</taxon>
        <taxon>Ploima</taxon>
        <taxon>Brachionidae</taxon>
        <taxon>Brachionus</taxon>
    </lineage>
</organism>
<feature type="domain" description="Transposase Tc1-like" evidence="2">
    <location>
        <begin position="15"/>
        <end position="74"/>
    </location>
</feature>
<keyword evidence="4" id="KW-1185">Reference proteome</keyword>
<evidence type="ECO:0000256" key="1">
    <source>
        <dbReference type="SAM" id="MobiDB-lite"/>
    </source>
</evidence>
<accession>A0A3M7R6K0</accession>
<reference evidence="3 4" key="1">
    <citation type="journal article" date="2018" name="Sci. Rep.">
        <title>Genomic signatures of local adaptation to the degree of environmental predictability in rotifers.</title>
        <authorList>
            <person name="Franch-Gras L."/>
            <person name="Hahn C."/>
            <person name="Garcia-Roger E.M."/>
            <person name="Carmona M.J."/>
            <person name="Serra M."/>
            <person name="Gomez A."/>
        </authorList>
    </citation>
    <scope>NUCLEOTIDE SEQUENCE [LARGE SCALE GENOMIC DNA]</scope>
    <source>
        <strain evidence="3">HYR1</strain>
    </source>
</reference>
<evidence type="ECO:0000313" key="4">
    <source>
        <dbReference type="Proteomes" id="UP000276133"/>
    </source>
</evidence>
<comment type="caution">
    <text evidence="3">The sequence shown here is derived from an EMBL/GenBank/DDBJ whole genome shotgun (WGS) entry which is preliminary data.</text>
</comment>
<proteinExistence type="predicted"/>
<evidence type="ECO:0000313" key="3">
    <source>
        <dbReference type="EMBL" id="RNA19021.1"/>
    </source>
</evidence>
<dbReference type="Pfam" id="PF01498">
    <property type="entry name" value="HTH_Tnp_Tc3_2"/>
    <property type="match status" value="1"/>
</dbReference>
<dbReference type="EMBL" id="REGN01004120">
    <property type="protein sequence ID" value="RNA19021.1"/>
    <property type="molecule type" value="Genomic_DNA"/>
</dbReference>
<sequence>MDQKSQRPSKIANFRLVRKNPTTSNRQIAADFNSKFGEHKISKETVRRVLAKKVIEAYSSVKKPLLTVSDRTKRGYVTKPDVINLRLYLIENSHHYLIGFGNLKNNPCDLKTVFNLCVSYVPSADNPADAPSRRKAPSTLLTHRNVADRV</sequence>
<protein>
    <recommendedName>
        <fullName evidence="2">Transposase Tc1-like domain-containing protein</fullName>
    </recommendedName>
</protein>
<dbReference type="GO" id="GO:0015074">
    <property type="term" value="P:DNA integration"/>
    <property type="evidence" value="ECO:0007669"/>
    <property type="project" value="InterPro"/>
</dbReference>
<dbReference type="AlphaFoldDB" id="A0A3M7R6K0"/>
<dbReference type="Proteomes" id="UP000276133">
    <property type="component" value="Unassembled WGS sequence"/>
</dbReference>
<evidence type="ECO:0000259" key="2">
    <source>
        <dbReference type="Pfam" id="PF01498"/>
    </source>
</evidence>
<dbReference type="GO" id="GO:0003677">
    <property type="term" value="F:DNA binding"/>
    <property type="evidence" value="ECO:0007669"/>
    <property type="project" value="InterPro"/>
</dbReference>
<dbReference type="GO" id="GO:0006313">
    <property type="term" value="P:DNA transposition"/>
    <property type="evidence" value="ECO:0007669"/>
    <property type="project" value="InterPro"/>
</dbReference>
<gene>
    <name evidence="3" type="ORF">BpHYR1_040412</name>
</gene>